<dbReference type="Proteomes" id="UP000309673">
    <property type="component" value="Unassembled WGS sequence"/>
</dbReference>
<evidence type="ECO:0000313" key="5">
    <source>
        <dbReference type="Proteomes" id="UP000309673"/>
    </source>
</evidence>
<dbReference type="Pfam" id="PF13205">
    <property type="entry name" value="Big_5"/>
    <property type="match status" value="3"/>
</dbReference>
<dbReference type="InterPro" id="IPR014755">
    <property type="entry name" value="Cu-Rt/internalin_Ig-like"/>
</dbReference>
<dbReference type="OrthoDB" id="1706086at2"/>
<dbReference type="InterPro" id="IPR032812">
    <property type="entry name" value="SbsA_Ig"/>
</dbReference>
<reference evidence="4 5" key="1">
    <citation type="submission" date="2019-04" db="EMBL/GenBank/DDBJ databases">
        <title>Cohnella sp. nov., isolated from soil.</title>
        <authorList>
            <person name="Kim W."/>
        </authorList>
    </citation>
    <scope>NUCLEOTIDE SEQUENCE [LARGE SCALE GENOMIC DNA]</scope>
    <source>
        <strain evidence="4 5">CAU 1483</strain>
    </source>
</reference>
<name>A0A4U0FBF8_9BACL</name>
<dbReference type="AlphaFoldDB" id="A0A4U0FBF8"/>
<evidence type="ECO:0000256" key="1">
    <source>
        <dbReference type="ARBA" id="ARBA00022729"/>
    </source>
</evidence>
<evidence type="ECO:0000256" key="2">
    <source>
        <dbReference type="SAM" id="SignalP"/>
    </source>
</evidence>
<dbReference type="EMBL" id="SUPK01000004">
    <property type="protein sequence ID" value="TJY42183.1"/>
    <property type="molecule type" value="Genomic_DNA"/>
</dbReference>
<accession>A0A4U0FBF8</accession>
<organism evidence="4 5">
    <name type="scientific">Cohnella pontilimi</name>
    <dbReference type="NCBI Taxonomy" id="2564100"/>
    <lineage>
        <taxon>Bacteria</taxon>
        <taxon>Bacillati</taxon>
        <taxon>Bacillota</taxon>
        <taxon>Bacilli</taxon>
        <taxon>Bacillales</taxon>
        <taxon>Paenibacillaceae</taxon>
        <taxon>Cohnella</taxon>
    </lineage>
</organism>
<protein>
    <recommendedName>
        <fullName evidence="3">SLH domain-containing protein</fullName>
    </recommendedName>
</protein>
<dbReference type="InterPro" id="IPR001119">
    <property type="entry name" value="SLH_dom"/>
</dbReference>
<dbReference type="PROSITE" id="PS51272">
    <property type="entry name" value="SLH"/>
    <property type="match status" value="1"/>
</dbReference>
<keyword evidence="1 2" id="KW-0732">Signal</keyword>
<gene>
    <name evidence="4" type="ORF">E5161_09240</name>
</gene>
<evidence type="ECO:0000259" key="3">
    <source>
        <dbReference type="PROSITE" id="PS51272"/>
    </source>
</evidence>
<feature type="domain" description="SLH" evidence="3">
    <location>
        <begin position="76"/>
        <end position="139"/>
    </location>
</feature>
<feature type="signal peptide" evidence="2">
    <location>
        <begin position="1"/>
        <end position="21"/>
    </location>
</feature>
<proteinExistence type="predicted"/>
<dbReference type="Gene3D" id="2.60.40.1220">
    <property type="match status" value="4"/>
</dbReference>
<dbReference type="Pfam" id="PF00395">
    <property type="entry name" value="SLH"/>
    <property type="match status" value="1"/>
</dbReference>
<sequence>MRKALLWVLSLALLFSLPITAAGATSLTTEQKFEILKQKGIFSGFSDGSSRLYQSMTREQFAVVLFKLFEMPEPNRSPTYVDVIKTRWSFQSIEAVTKAGLMSGVGNRKFSPESPVTVEQLCSVLVRSYGFSGNGVYVSGKVSAWARASVGIALQNNLIPEMKDYTLPATRGLLVEAAYAVYVKTQVDPLKVRSVDPVSNQLIRVTLNQAVSSVSQDRFLLKDILGVTVNIQQAILAPDGLSVTLVTDRQVSGRTHTLYIDGTAYVYTAPSDDTTKPVVSSFSRSTNGVLQIVFSEQVDRNSAINSANYSFNNGLRLTSIQLSDDKRVVTMTTSGQNEGTHYTLTVRNVKDLAGNVMDAWSTTFLADNKKPTAAFSFNDSTAVITLTFSEKVNAQQAVSVSHYSIDKGVAVVRADLDADGKTVYLRTSAQRDATLYTLTVSGIPDLAGNVMDTQTFVFAGVANPVQSIQLQSISAENENTLLITFNRALSDDDVNKLGTAVLTDNGNTVSMSGWSAFKMRVTGNDRAVTVQFRTSGDASPDLFRPGHVYLTRVTGIPNLVTTNNANQLNFAGTERANAIPEVASVTAINATSVKVTFSEPVKNVSKAAFLLKEQDGTNIRISADSLNSLSKVTTEVVLTLTDPLQSGHLYVMSFVSGTVTDAAGWNGWKTKSGTDDFTKTFRGV</sequence>
<evidence type="ECO:0000313" key="4">
    <source>
        <dbReference type="EMBL" id="TJY42183.1"/>
    </source>
</evidence>
<dbReference type="RefSeq" id="WP_136777438.1">
    <property type="nucleotide sequence ID" value="NZ_SUPK01000004.1"/>
</dbReference>
<keyword evidence="5" id="KW-1185">Reference proteome</keyword>
<comment type="caution">
    <text evidence="4">The sequence shown here is derived from an EMBL/GenBank/DDBJ whole genome shotgun (WGS) entry which is preliminary data.</text>
</comment>
<feature type="chain" id="PRO_5039319018" description="SLH domain-containing protein" evidence="2">
    <location>
        <begin position="22"/>
        <end position="684"/>
    </location>
</feature>